<dbReference type="GO" id="GO:0005524">
    <property type="term" value="F:ATP binding"/>
    <property type="evidence" value="ECO:0007669"/>
    <property type="project" value="TreeGrafter"/>
</dbReference>
<dbReference type="GO" id="GO:0000287">
    <property type="term" value="F:magnesium ion binding"/>
    <property type="evidence" value="ECO:0007669"/>
    <property type="project" value="TreeGrafter"/>
</dbReference>
<reference evidence="10 11" key="1">
    <citation type="submission" date="2018-08" db="EMBL/GenBank/DDBJ databases">
        <title>Meiothermus granaticius genome AF-68 sequencing project.</title>
        <authorList>
            <person name="Da Costa M.S."/>
            <person name="Albuquerque L."/>
            <person name="Raposo P."/>
            <person name="Froufe H.J.C."/>
            <person name="Barroso C.S."/>
            <person name="Egas C."/>
        </authorList>
    </citation>
    <scope>NUCLEOTIDE SEQUENCE [LARGE SCALE GENOMIC DNA]</scope>
    <source>
        <strain evidence="10 11">AF-68</strain>
    </source>
</reference>
<dbReference type="Proteomes" id="UP000266178">
    <property type="component" value="Unassembled WGS sequence"/>
</dbReference>
<dbReference type="InterPro" id="IPR001926">
    <property type="entry name" value="TrpB-like_PALP"/>
</dbReference>
<keyword evidence="8 10" id="KW-0456">Lyase</keyword>
<dbReference type="InterPro" id="IPR036052">
    <property type="entry name" value="TrpB-like_PALP_sf"/>
</dbReference>
<dbReference type="Gene3D" id="3.40.50.1100">
    <property type="match status" value="2"/>
</dbReference>
<keyword evidence="11" id="KW-1185">Reference proteome</keyword>
<dbReference type="FunFam" id="3.40.50.1100:FF:000005">
    <property type="entry name" value="Threonine dehydratase catabolic"/>
    <property type="match status" value="1"/>
</dbReference>
<feature type="domain" description="Tryptophan synthase beta chain-like PALP" evidence="9">
    <location>
        <begin position="26"/>
        <end position="309"/>
    </location>
</feature>
<comment type="similarity">
    <text evidence="5">Belongs to the serine/threonine dehydratase family.</text>
</comment>
<sequence>MGYWSVTVRGMLTLETIQAAAARIHPYIHQTPVFTSQGLDRRFGKRLFFKGEHLQKTGSFKARGALNAALQLQNPKGLIAVSSGNHAQGVAYAAQVIGRPALIVMPQDASPLKKAATHAYGAEVYDQGVTVENREQVVRELAQELGYELIHPFDDLRVMAGQGTQALELLQQVPELDAVLVAVGGGGLISGIATVVKTLRPECAVIGVEPETANDAQQSLQVGTRIKLMGAPQTVADGVRTLVVGEHTFPVMQNHVDRILTVPDSVTLEAQGLMMSRLKQVVEPTAGLALGPLLMDYDLPQRVAVIVCGGNWLPA</sequence>
<dbReference type="EC" id="4.2.1.-" evidence="10"/>
<evidence type="ECO:0000256" key="5">
    <source>
        <dbReference type="ARBA" id="ARBA00010869"/>
    </source>
</evidence>
<comment type="cofactor">
    <cofactor evidence="1">
        <name>Ca(2+)</name>
        <dbReference type="ChEBI" id="CHEBI:29108"/>
    </cofactor>
</comment>
<proteinExistence type="inferred from homology"/>
<evidence type="ECO:0000256" key="1">
    <source>
        <dbReference type="ARBA" id="ARBA00001913"/>
    </source>
</evidence>
<dbReference type="PANTHER" id="PTHR43050:SF1">
    <property type="entry name" value="SERINE RACEMASE"/>
    <property type="match status" value="1"/>
</dbReference>
<keyword evidence="6" id="KW-0460">Magnesium</keyword>
<comment type="caution">
    <text evidence="10">The sequence shown here is derived from an EMBL/GenBank/DDBJ whole genome shotgun (WGS) entry which is preliminary data.</text>
</comment>
<evidence type="ECO:0000256" key="7">
    <source>
        <dbReference type="ARBA" id="ARBA00022898"/>
    </source>
</evidence>
<comment type="cofactor">
    <cofactor evidence="3">
        <name>Mn(2+)</name>
        <dbReference type="ChEBI" id="CHEBI:29035"/>
    </cofactor>
</comment>
<dbReference type="GO" id="GO:0030170">
    <property type="term" value="F:pyridoxal phosphate binding"/>
    <property type="evidence" value="ECO:0007669"/>
    <property type="project" value="InterPro"/>
</dbReference>
<comment type="cofactor">
    <cofactor evidence="4">
        <name>Mg(2+)</name>
        <dbReference type="ChEBI" id="CHEBI:18420"/>
    </cofactor>
</comment>
<keyword evidence="7" id="KW-0663">Pyridoxal phosphate</keyword>
<dbReference type="EMBL" id="QWLB01000051">
    <property type="protein sequence ID" value="RIH91244.1"/>
    <property type="molecule type" value="Genomic_DNA"/>
</dbReference>
<protein>
    <submittedName>
        <fullName evidence="10">Phenylserine dehydratase</fullName>
        <ecNumber evidence="10">4.2.1.-</ecNumber>
    </submittedName>
</protein>
<dbReference type="InterPro" id="IPR000634">
    <property type="entry name" value="Ser/Thr_deHydtase_PyrdxlP-BS"/>
</dbReference>
<gene>
    <name evidence="10" type="primary">psdht</name>
    <name evidence="10" type="ORF">Mgrana_02861</name>
</gene>
<dbReference type="GO" id="GO:0030378">
    <property type="term" value="F:serine racemase activity"/>
    <property type="evidence" value="ECO:0007669"/>
    <property type="project" value="TreeGrafter"/>
</dbReference>
<evidence type="ECO:0000256" key="2">
    <source>
        <dbReference type="ARBA" id="ARBA00001933"/>
    </source>
</evidence>
<comment type="cofactor">
    <cofactor evidence="2">
        <name>pyridoxal 5'-phosphate</name>
        <dbReference type="ChEBI" id="CHEBI:597326"/>
    </cofactor>
</comment>
<dbReference type="GO" id="GO:0018114">
    <property type="term" value="F:threonine racemase activity"/>
    <property type="evidence" value="ECO:0007669"/>
    <property type="project" value="TreeGrafter"/>
</dbReference>
<dbReference type="PANTHER" id="PTHR43050">
    <property type="entry name" value="SERINE / THREONINE RACEMASE FAMILY MEMBER"/>
    <property type="match status" value="1"/>
</dbReference>
<evidence type="ECO:0000313" key="11">
    <source>
        <dbReference type="Proteomes" id="UP000266178"/>
    </source>
</evidence>
<evidence type="ECO:0000256" key="3">
    <source>
        <dbReference type="ARBA" id="ARBA00001936"/>
    </source>
</evidence>
<evidence type="ECO:0000256" key="6">
    <source>
        <dbReference type="ARBA" id="ARBA00022842"/>
    </source>
</evidence>
<dbReference type="Pfam" id="PF00291">
    <property type="entry name" value="PALP"/>
    <property type="match status" value="1"/>
</dbReference>
<evidence type="ECO:0000313" key="10">
    <source>
        <dbReference type="EMBL" id="RIH91244.1"/>
    </source>
</evidence>
<dbReference type="PROSITE" id="PS00165">
    <property type="entry name" value="DEHYDRATASE_SER_THR"/>
    <property type="match status" value="1"/>
</dbReference>
<evidence type="ECO:0000256" key="8">
    <source>
        <dbReference type="ARBA" id="ARBA00023239"/>
    </source>
</evidence>
<evidence type="ECO:0000256" key="4">
    <source>
        <dbReference type="ARBA" id="ARBA00001946"/>
    </source>
</evidence>
<dbReference type="GO" id="GO:0003941">
    <property type="term" value="F:L-serine ammonia-lyase activity"/>
    <property type="evidence" value="ECO:0007669"/>
    <property type="project" value="TreeGrafter"/>
</dbReference>
<dbReference type="GO" id="GO:0070179">
    <property type="term" value="P:D-serine biosynthetic process"/>
    <property type="evidence" value="ECO:0007669"/>
    <property type="project" value="TreeGrafter"/>
</dbReference>
<dbReference type="SUPFAM" id="SSF53686">
    <property type="entry name" value="Tryptophan synthase beta subunit-like PLP-dependent enzymes"/>
    <property type="match status" value="1"/>
</dbReference>
<dbReference type="CDD" id="cd01562">
    <property type="entry name" value="Thr-dehyd"/>
    <property type="match status" value="1"/>
</dbReference>
<evidence type="ECO:0000259" key="9">
    <source>
        <dbReference type="Pfam" id="PF00291"/>
    </source>
</evidence>
<accession>A0A399F3H7</accession>
<name>A0A399F3H7_9DEIN</name>
<dbReference type="AlphaFoldDB" id="A0A399F3H7"/>
<organism evidence="10 11">
    <name type="scientific">Meiothermus granaticius NBRC 107808</name>
    <dbReference type="NCBI Taxonomy" id="1227551"/>
    <lineage>
        <taxon>Bacteria</taxon>
        <taxon>Thermotogati</taxon>
        <taxon>Deinococcota</taxon>
        <taxon>Deinococci</taxon>
        <taxon>Thermales</taxon>
        <taxon>Thermaceae</taxon>
        <taxon>Meiothermus</taxon>
    </lineage>
</organism>